<dbReference type="GO" id="GO:0016925">
    <property type="term" value="P:protein sumoylation"/>
    <property type="evidence" value="ECO:0007669"/>
    <property type="project" value="TreeGrafter"/>
</dbReference>
<evidence type="ECO:0000256" key="2">
    <source>
        <dbReference type="ARBA" id="ARBA00004906"/>
    </source>
</evidence>
<sequence length="1050" mass="117154">MAESKLPEVDLATRMQVDESVVGHTEIDESLYSRQLYVLGHEAMKRMGASNVLIVGLKGLGVEVAKNIALAGVKSLTVYDPAPVQLADLSSQFFLKPEDVGKPRDEVTAPRVAELNAYTPVKVHQSAGLNENYSQFDKYQIVVLTNVPIDSQKAIADYCHTKGIYVVIADTFGLFGSIFCDFGEKFTIMDATGETPLTGIIAGIDEEGLVSALDETRHGLEDGDFVTFTEVEGMEALNGAEPRKITVKGPYTFSIGDVTGLGQYTRGGMYQQVKMPTIVDFKTFTTALREPEFLVSDFAKFDRPQQLHLGFQALHAFQLSKKRLPNPMDDEDATIVLGAAKKFAEDEGLEIELDEKLLKELSYQALGDLSPMAAFFGGATAQEVLKAVSGKFQPINQWLYFDSLESLPTSTKRSVELCKPIGSRYDGQIAVFGTEYQQKIANLKQFLVGAGAIGCEMLKNWAMIGLGTGPEGKIWVTDMDSIERSNLNRQFLFRADDVGHMKSDCAAKAVQRMNPELVGHIETLKERVSPETEHVFNEDFWENLDGVTNALDNVEARTYVDRRCVFFRKPLLESGTLGTKGNTQVVLPHLTESYSSSQDPPEKEFPMCTIRSFPNRIEHTIAWSKEYMFERSFVKAPQTVNLYLTQPNFIETTLKQGGNQKDTLETIRNYLTTERPRTFEDCIAWARMLFETEFANKIQQLLYNFPKDVETSTGTPFWSGPKRAPDALKFDPNNATHFGFVVSAANLHAFNYNIKSPGTDKAIYLRELENVIVPDFSPDSSVKIQADDKEPVSDSLFDSLRNVLTREKDPNASSFDDNDELDKLTASLPSPNTLSGFQLVPVDFEKDDDSNHHIDFITACSNLRAENYKIEAADRHKTKFIAGKIIPAIATTTALVTGLVVLELYKVIDGKTDVEQYKNGFINLALPFFGFSEPIASPKVEYKGPNGKVTLDKIWDRFELEDVTLQQLLDNFKERGLSISMLSSGVSLLYASFFPPAKLKERYALKLSQLVELISKKPIPSHQKEVIFEIVAEDLDEEDVEVPYIKVKVA</sequence>
<dbReference type="Gene3D" id="3.10.290.60">
    <property type="entry name" value="Ubiquitin-activating enzyme E1, UFD domain"/>
    <property type="match status" value="1"/>
</dbReference>
<keyword evidence="5 10" id="KW-0436">Ligase</keyword>
<evidence type="ECO:0000256" key="3">
    <source>
        <dbReference type="ARBA" id="ARBA00005673"/>
    </source>
</evidence>
<dbReference type="InterPro" id="IPR035985">
    <property type="entry name" value="Ubiquitin-activating_enz"/>
</dbReference>
<evidence type="ECO:0000256" key="4">
    <source>
        <dbReference type="ARBA" id="ARBA00012990"/>
    </source>
</evidence>
<dbReference type="Gene3D" id="3.50.50.80">
    <property type="entry name" value="Ubiquitin-activating enzyme E1, inactive adenylation domain, subdomain 1"/>
    <property type="match status" value="1"/>
</dbReference>
<dbReference type="AlphaFoldDB" id="A0A9P5HDJ0"/>
<accession>A0A9P5HDJ0</accession>
<dbReference type="InterPro" id="IPR000594">
    <property type="entry name" value="ThiF_NAD_FAD-bd"/>
</dbReference>
<dbReference type="PANTHER" id="PTHR10953:SF4">
    <property type="entry name" value="UBIQUITIN-ACTIVATING ENZYME E1 C-TERMINAL DOMAIN-CONTAINING PROTEIN"/>
    <property type="match status" value="1"/>
</dbReference>
<dbReference type="PRINTS" id="PR01849">
    <property type="entry name" value="UBIQUITINACT"/>
</dbReference>
<dbReference type="InterPro" id="IPR042302">
    <property type="entry name" value="E1_FCCH_sf"/>
</dbReference>
<name>A0A9P5HDJ0_9HYPO</name>
<evidence type="ECO:0000313" key="13">
    <source>
        <dbReference type="Proteomes" id="UP000722485"/>
    </source>
</evidence>
<dbReference type="NCBIfam" id="TIGR01408">
    <property type="entry name" value="Ube1"/>
    <property type="match status" value="1"/>
</dbReference>
<evidence type="ECO:0000256" key="1">
    <source>
        <dbReference type="ARBA" id="ARBA00000488"/>
    </source>
</evidence>
<evidence type="ECO:0000256" key="10">
    <source>
        <dbReference type="RuleBase" id="RU000519"/>
    </source>
</evidence>
<dbReference type="GO" id="GO:0031510">
    <property type="term" value="C:SUMO activating enzyme complex"/>
    <property type="evidence" value="ECO:0007669"/>
    <property type="project" value="TreeGrafter"/>
</dbReference>
<reference evidence="12" key="1">
    <citation type="submission" date="2020-03" db="EMBL/GenBank/DDBJ databases">
        <title>Draft Genome Sequence of Cylindrodendrum hubeiense.</title>
        <authorList>
            <person name="Buettner E."/>
            <person name="Kellner H."/>
        </authorList>
    </citation>
    <scope>NUCLEOTIDE SEQUENCE</scope>
    <source>
        <strain evidence="12">IHI 201604</strain>
    </source>
</reference>
<dbReference type="FunFam" id="3.50.50.80:FF:000001">
    <property type="entry name" value="ubiquitin-like modifier-activating enzyme 1"/>
    <property type="match status" value="1"/>
</dbReference>
<dbReference type="GO" id="GO:0004839">
    <property type="term" value="F:ubiquitin activating enzyme activity"/>
    <property type="evidence" value="ECO:0007669"/>
    <property type="project" value="UniProtKB-EC"/>
</dbReference>
<dbReference type="Pfam" id="PF09358">
    <property type="entry name" value="E1_UFD"/>
    <property type="match status" value="1"/>
</dbReference>
<dbReference type="FunFam" id="2.40.30.180:FF:000001">
    <property type="entry name" value="ubiquitin-like modifier-activating enzyme 1"/>
    <property type="match status" value="1"/>
</dbReference>
<dbReference type="CDD" id="cd01490">
    <property type="entry name" value="Ube1_repeat2"/>
    <property type="match status" value="1"/>
</dbReference>
<keyword evidence="8 10" id="KW-0067">ATP-binding</keyword>
<dbReference type="Pfam" id="PF16190">
    <property type="entry name" value="E1_FCCH"/>
    <property type="match status" value="1"/>
</dbReference>
<dbReference type="Gene3D" id="1.10.10.2660">
    <property type="entry name" value="Ubiquitin-activating enzyme E1, SCCH domain"/>
    <property type="match status" value="1"/>
</dbReference>
<dbReference type="InterPro" id="IPR000011">
    <property type="entry name" value="UBQ/SUMO-activ_enz_E1-like"/>
</dbReference>
<dbReference type="InterPro" id="IPR018965">
    <property type="entry name" value="Ub-activating_enz_E1_C"/>
</dbReference>
<dbReference type="InterPro" id="IPR032420">
    <property type="entry name" value="E1_4HB"/>
</dbReference>
<evidence type="ECO:0000313" key="12">
    <source>
        <dbReference type="EMBL" id="KAF7549616.1"/>
    </source>
</evidence>
<feature type="active site" description="Glycyl thioester intermediate" evidence="9">
    <location>
        <position position="608"/>
    </location>
</feature>
<evidence type="ECO:0000256" key="7">
    <source>
        <dbReference type="ARBA" id="ARBA00022786"/>
    </source>
</evidence>
<dbReference type="GO" id="GO:0005737">
    <property type="term" value="C:cytoplasm"/>
    <property type="evidence" value="ECO:0007669"/>
    <property type="project" value="TreeGrafter"/>
</dbReference>
<comment type="similarity">
    <text evidence="3 10">Belongs to the ubiquitin-activating E1 family.</text>
</comment>
<dbReference type="Proteomes" id="UP000722485">
    <property type="component" value="Unassembled WGS sequence"/>
</dbReference>
<dbReference type="CDD" id="cd01491">
    <property type="entry name" value="Ube1_repeat1"/>
    <property type="match status" value="1"/>
</dbReference>
<organism evidence="12 13">
    <name type="scientific">Cylindrodendrum hubeiense</name>
    <dbReference type="NCBI Taxonomy" id="595255"/>
    <lineage>
        <taxon>Eukaryota</taxon>
        <taxon>Fungi</taxon>
        <taxon>Dikarya</taxon>
        <taxon>Ascomycota</taxon>
        <taxon>Pezizomycotina</taxon>
        <taxon>Sordariomycetes</taxon>
        <taxon>Hypocreomycetidae</taxon>
        <taxon>Hypocreales</taxon>
        <taxon>Nectriaceae</taxon>
        <taxon>Cylindrodendrum</taxon>
    </lineage>
</organism>
<dbReference type="Gene3D" id="2.40.30.180">
    <property type="entry name" value="Ubiquitin-activating enzyme E1, FCCH domain"/>
    <property type="match status" value="1"/>
</dbReference>
<keyword evidence="7 10" id="KW-0833">Ubl conjugation pathway</keyword>
<comment type="pathway">
    <text evidence="2">Protein modification; protein ubiquitination.</text>
</comment>
<evidence type="ECO:0000256" key="8">
    <source>
        <dbReference type="ARBA" id="ARBA00022840"/>
    </source>
</evidence>
<dbReference type="Gene3D" id="3.40.50.720">
    <property type="entry name" value="NAD(P)-binding Rossmann-like Domain"/>
    <property type="match status" value="1"/>
</dbReference>
<comment type="caution">
    <text evidence="12">The sequence shown here is derived from an EMBL/GenBank/DDBJ whole genome shotgun (WGS) entry which is preliminary data.</text>
</comment>
<dbReference type="PANTHER" id="PTHR10953">
    <property type="entry name" value="UBIQUITIN-ACTIVATING ENZYME E1"/>
    <property type="match status" value="1"/>
</dbReference>
<dbReference type="PROSITE" id="PS00865">
    <property type="entry name" value="UBIQUITIN_ACTIVAT_2"/>
    <property type="match status" value="1"/>
</dbReference>
<dbReference type="Gene3D" id="3.40.50.12550">
    <property type="entry name" value="Ubiquitin-activating enzyme E1, inactive adenylation domain, subdomain 2"/>
    <property type="match status" value="1"/>
</dbReference>
<dbReference type="InterPro" id="IPR019572">
    <property type="entry name" value="UBA_E1_SCCH"/>
</dbReference>
<feature type="domain" description="Ubiquitin-activating enzyme E1 C-terminal" evidence="11">
    <location>
        <begin position="917"/>
        <end position="1045"/>
    </location>
</feature>
<dbReference type="GO" id="GO:0019948">
    <property type="term" value="F:SUMO activating enzyme activity"/>
    <property type="evidence" value="ECO:0007669"/>
    <property type="project" value="TreeGrafter"/>
</dbReference>
<protein>
    <recommendedName>
        <fullName evidence="4">E1 ubiquitin-activating enzyme</fullName>
        <ecNumber evidence="4">6.2.1.45</ecNumber>
    </recommendedName>
</protein>
<keyword evidence="6 10" id="KW-0547">Nucleotide-binding</keyword>
<dbReference type="FunFam" id="3.10.290.60:FF:000002">
    <property type="entry name" value="Ubiquitin-like modifier-activating enzyme 1"/>
    <property type="match status" value="1"/>
</dbReference>
<dbReference type="InterPro" id="IPR038252">
    <property type="entry name" value="UBA_E1_C_sf"/>
</dbReference>
<dbReference type="InterPro" id="IPR042449">
    <property type="entry name" value="Ub-E1_IAD_1"/>
</dbReference>
<dbReference type="FunFam" id="3.40.50.12550:FF:000001">
    <property type="entry name" value="Ubiquitin-activating enzyme E1 1"/>
    <property type="match status" value="1"/>
</dbReference>
<dbReference type="FunFam" id="3.40.50.720:FF:000015">
    <property type="entry name" value="Ubiquitin-activating enzyme E1 1"/>
    <property type="match status" value="1"/>
</dbReference>
<dbReference type="GO" id="GO:0005524">
    <property type="term" value="F:ATP binding"/>
    <property type="evidence" value="ECO:0007669"/>
    <property type="project" value="UniProtKB-KW"/>
</dbReference>
<dbReference type="Pfam" id="PF16191">
    <property type="entry name" value="E1_4HB"/>
    <property type="match status" value="1"/>
</dbReference>
<evidence type="ECO:0000259" key="11">
    <source>
        <dbReference type="SMART" id="SM00985"/>
    </source>
</evidence>
<evidence type="ECO:0000256" key="5">
    <source>
        <dbReference type="ARBA" id="ARBA00022598"/>
    </source>
</evidence>
<dbReference type="EMBL" id="JAANBB010000118">
    <property type="protein sequence ID" value="KAF7549616.1"/>
    <property type="molecule type" value="Genomic_DNA"/>
</dbReference>
<dbReference type="SMART" id="SM00985">
    <property type="entry name" value="UBA_e1_C"/>
    <property type="match status" value="1"/>
</dbReference>
<dbReference type="InterPro" id="IPR045886">
    <property type="entry name" value="ThiF/MoeB/HesA"/>
</dbReference>
<dbReference type="InterPro" id="IPR018075">
    <property type="entry name" value="UBQ-activ_enz_E1"/>
</dbReference>
<dbReference type="InterPro" id="IPR033127">
    <property type="entry name" value="UBQ-activ_enz_E1_Cys_AS"/>
</dbReference>
<dbReference type="EC" id="6.2.1.45" evidence="4"/>
<comment type="catalytic activity">
    <reaction evidence="1">
        <text>ATP + ubiquitin + [E1 ubiquitin-activating enzyme]-L-cysteine = AMP + diphosphate + S-ubiquitinyl-[E1 ubiquitin-activating enzyme]-L-cysteine.</text>
        <dbReference type="EC" id="6.2.1.45"/>
    </reaction>
</comment>
<dbReference type="InterPro" id="IPR042063">
    <property type="entry name" value="Ubi_acti_E1_SCCH"/>
</dbReference>
<evidence type="ECO:0000256" key="6">
    <source>
        <dbReference type="ARBA" id="ARBA00022741"/>
    </source>
</evidence>
<dbReference type="OrthoDB" id="10252231at2759"/>
<keyword evidence="13" id="KW-1185">Reference proteome</keyword>
<dbReference type="InterPro" id="IPR032418">
    <property type="entry name" value="E1_FCCH"/>
</dbReference>
<dbReference type="Pfam" id="PF10585">
    <property type="entry name" value="UBA_E1_SCCH"/>
    <property type="match status" value="1"/>
</dbReference>
<proteinExistence type="inferred from homology"/>
<evidence type="ECO:0000256" key="9">
    <source>
        <dbReference type="PROSITE-ProRule" id="PRU10132"/>
    </source>
</evidence>
<dbReference type="SUPFAM" id="SSF69572">
    <property type="entry name" value="Activating enzymes of the ubiquitin-like proteins"/>
    <property type="match status" value="2"/>
</dbReference>
<dbReference type="Pfam" id="PF00899">
    <property type="entry name" value="ThiF"/>
    <property type="match status" value="1"/>
</dbReference>
<gene>
    <name evidence="12" type="ORF">G7Z17_g6258</name>
</gene>